<gene>
    <name evidence="2" type="ORF">VFH_III046880</name>
</gene>
<proteinExistence type="predicted"/>
<dbReference type="AlphaFoldDB" id="A0AAV0ZVY6"/>
<keyword evidence="3" id="KW-1185">Reference proteome</keyword>
<protein>
    <submittedName>
        <fullName evidence="2">Uncharacterized protein</fullName>
    </submittedName>
</protein>
<reference evidence="2 3" key="1">
    <citation type="submission" date="2023-01" db="EMBL/GenBank/DDBJ databases">
        <authorList>
            <person name="Kreplak J."/>
        </authorList>
    </citation>
    <scope>NUCLEOTIDE SEQUENCE [LARGE SCALE GENOMIC DNA]</scope>
</reference>
<dbReference type="Proteomes" id="UP001157006">
    <property type="component" value="Chromosome 3"/>
</dbReference>
<evidence type="ECO:0000313" key="3">
    <source>
        <dbReference type="Proteomes" id="UP001157006"/>
    </source>
</evidence>
<evidence type="ECO:0000256" key="1">
    <source>
        <dbReference type="SAM" id="MobiDB-lite"/>
    </source>
</evidence>
<dbReference type="EMBL" id="OX451738">
    <property type="protein sequence ID" value="CAI8602575.1"/>
    <property type="molecule type" value="Genomic_DNA"/>
</dbReference>
<feature type="compositionally biased region" description="Basic and acidic residues" evidence="1">
    <location>
        <begin position="151"/>
        <end position="160"/>
    </location>
</feature>
<feature type="region of interest" description="Disordered" evidence="1">
    <location>
        <begin position="142"/>
        <end position="162"/>
    </location>
</feature>
<sequence length="205" mass="23064">MVRIDSHIAVSISLNYLYNPNPLQVSGDDVTLSFPVSRLHSLSTILSASKQFFPLHHSLSIFSDLSSSSSSFHSFTFLFFPISLTVNSTVLDSLKNHKTPLVLTTSHHLLQRLQQESTRTLYIISIIFKDFKTNHARLKNNSASHHNTHQQTDHGAEQSIHRRRRLRGRGHAYELIDSNLNTPALPDFCSSSSSSKRTGLLRTSV</sequence>
<name>A0AAV0ZVY6_VICFA</name>
<evidence type="ECO:0000313" key="2">
    <source>
        <dbReference type="EMBL" id="CAI8602575.1"/>
    </source>
</evidence>
<accession>A0AAV0ZVY6</accession>
<organism evidence="2 3">
    <name type="scientific">Vicia faba</name>
    <name type="common">Broad bean</name>
    <name type="synonym">Faba vulgaris</name>
    <dbReference type="NCBI Taxonomy" id="3906"/>
    <lineage>
        <taxon>Eukaryota</taxon>
        <taxon>Viridiplantae</taxon>
        <taxon>Streptophyta</taxon>
        <taxon>Embryophyta</taxon>
        <taxon>Tracheophyta</taxon>
        <taxon>Spermatophyta</taxon>
        <taxon>Magnoliopsida</taxon>
        <taxon>eudicotyledons</taxon>
        <taxon>Gunneridae</taxon>
        <taxon>Pentapetalae</taxon>
        <taxon>rosids</taxon>
        <taxon>fabids</taxon>
        <taxon>Fabales</taxon>
        <taxon>Fabaceae</taxon>
        <taxon>Papilionoideae</taxon>
        <taxon>50 kb inversion clade</taxon>
        <taxon>NPAAA clade</taxon>
        <taxon>Hologalegina</taxon>
        <taxon>IRL clade</taxon>
        <taxon>Fabeae</taxon>
        <taxon>Vicia</taxon>
    </lineage>
</organism>